<dbReference type="Pfam" id="PF07690">
    <property type="entry name" value="MFS_1"/>
    <property type="match status" value="1"/>
</dbReference>
<dbReference type="InterPro" id="IPR020846">
    <property type="entry name" value="MFS_dom"/>
</dbReference>
<dbReference type="SUPFAM" id="SSF103473">
    <property type="entry name" value="MFS general substrate transporter"/>
    <property type="match status" value="1"/>
</dbReference>
<reference evidence="6 7" key="1">
    <citation type="submission" date="2019-03" db="EMBL/GenBank/DDBJ databases">
        <title>Genomic Encyclopedia of Type Strains, Phase IV (KMG-IV): sequencing the most valuable type-strain genomes for metagenomic binning, comparative biology and taxonomic classification.</title>
        <authorList>
            <person name="Goeker M."/>
        </authorList>
    </citation>
    <scope>NUCLEOTIDE SEQUENCE [LARGE SCALE GENOMIC DNA]</scope>
    <source>
        <strain evidence="6 7">DSM 15505</strain>
    </source>
</reference>
<feature type="transmembrane region" description="Helical" evidence="4">
    <location>
        <begin position="208"/>
        <end position="228"/>
    </location>
</feature>
<proteinExistence type="predicted"/>
<dbReference type="Proteomes" id="UP000295830">
    <property type="component" value="Unassembled WGS sequence"/>
</dbReference>
<gene>
    <name evidence="6" type="ORF">DES49_2159</name>
</gene>
<dbReference type="GO" id="GO:0005886">
    <property type="term" value="C:plasma membrane"/>
    <property type="evidence" value="ECO:0007669"/>
    <property type="project" value="TreeGrafter"/>
</dbReference>
<feature type="transmembrane region" description="Helical" evidence="4">
    <location>
        <begin position="76"/>
        <end position="92"/>
    </location>
</feature>
<feature type="transmembrane region" description="Helical" evidence="4">
    <location>
        <begin position="136"/>
        <end position="157"/>
    </location>
</feature>
<comment type="caution">
    <text evidence="6">The sequence shown here is derived from an EMBL/GenBank/DDBJ whole genome shotgun (WGS) entry which is preliminary data.</text>
</comment>
<feature type="transmembrane region" description="Helical" evidence="4">
    <location>
        <begin position="45"/>
        <end position="64"/>
    </location>
</feature>
<evidence type="ECO:0000256" key="1">
    <source>
        <dbReference type="ARBA" id="ARBA00022692"/>
    </source>
</evidence>
<evidence type="ECO:0000313" key="6">
    <source>
        <dbReference type="EMBL" id="TDT40393.1"/>
    </source>
</evidence>
<feature type="transmembrane region" description="Helical" evidence="4">
    <location>
        <begin position="297"/>
        <end position="318"/>
    </location>
</feature>
<feature type="domain" description="Major facilitator superfamily (MFS) profile" evidence="5">
    <location>
        <begin position="6"/>
        <end position="382"/>
    </location>
</feature>
<keyword evidence="1 4" id="KW-0812">Transmembrane</keyword>
<dbReference type="PROSITE" id="PS50850">
    <property type="entry name" value="MFS"/>
    <property type="match status" value="1"/>
</dbReference>
<feature type="transmembrane region" description="Helical" evidence="4">
    <location>
        <begin position="330"/>
        <end position="354"/>
    </location>
</feature>
<name>A0A4R7JSW2_9GAMM</name>
<evidence type="ECO:0000259" key="5">
    <source>
        <dbReference type="PROSITE" id="PS50850"/>
    </source>
</evidence>
<organism evidence="6 7">
    <name type="scientific">Halospina denitrificans</name>
    <dbReference type="NCBI Taxonomy" id="332522"/>
    <lineage>
        <taxon>Bacteria</taxon>
        <taxon>Pseudomonadati</taxon>
        <taxon>Pseudomonadota</taxon>
        <taxon>Gammaproteobacteria</taxon>
        <taxon>Halospina</taxon>
    </lineage>
</organism>
<feature type="transmembrane region" description="Helical" evidence="4">
    <location>
        <begin position="360"/>
        <end position="380"/>
    </location>
</feature>
<keyword evidence="3 4" id="KW-0472">Membrane</keyword>
<dbReference type="InterPro" id="IPR011701">
    <property type="entry name" value="MFS"/>
</dbReference>
<dbReference type="Gene3D" id="1.20.1250.20">
    <property type="entry name" value="MFS general substrate transporter like domains"/>
    <property type="match status" value="2"/>
</dbReference>
<feature type="transmembrane region" description="Helical" evidence="4">
    <location>
        <begin position="243"/>
        <end position="261"/>
    </location>
</feature>
<evidence type="ECO:0000256" key="2">
    <source>
        <dbReference type="ARBA" id="ARBA00022989"/>
    </source>
</evidence>
<accession>A0A4R7JSW2</accession>
<feature type="transmembrane region" description="Helical" evidence="4">
    <location>
        <begin position="163"/>
        <end position="182"/>
    </location>
</feature>
<dbReference type="RefSeq" id="WP_133736395.1">
    <property type="nucleotide sequence ID" value="NZ_SOAX01000004.1"/>
</dbReference>
<feature type="transmembrane region" description="Helical" evidence="4">
    <location>
        <begin position="98"/>
        <end position="115"/>
    </location>
</feature>
<evidence type="ECO:0000256" key="4">
    <source>
        <dbReference type="SAM" id="Phobius"/>
    </source>
</evidence>
<sequence>MKPVSATAFATLGAAIIAMSYGLARFAYGLFVPPIREELGLGADVMGSVGSMAFIGFIVASLVAAPLARRLGARDGAMLACAFGAIGLTLIGKAGSALTLGTGVFLCGICTGLSMPALSEGIHKAIRPGLHSRVNAVMNAGTSVGVVVSVPAVLLLANAWRGAYASFAILAALLALAAWWFIPRSGSVPTDDPPTQAPPITPLQRRRLIGMNIFAFGMGIVSSAYWVFTPDLVVELGGLAPNLTGWLWLAVGLAGLGAALAGDMCQRYGAGPTQGLALAGVAVATVMPLAAPDNLPLAIGSAAIFGLAYMTLAGTYLVSAIAMLPDHPSLGGVLPFLAIAVGQAVGSALAGIAIAQTGYIIAFGVFAAASLAIALCFRWYPEPFPEAGSA</sequence>
<dbReference type="AlphaFoldDB" id="A0A4R7JSW2"/>
<evidence type="ECO:0000256" key="3">
    <source>
        <dbReference type="ARBA" id="ARBA00023136"/>
    </source>
</evidence>
<dbReference type="OrthoDB" id="2957247at2"/>
<dbReference type="InterPro" id="IPR036259">
    <property type="entry name" value="MFS_trans_sf"/>
</dbReference>
<dbReference type="GO" id="GO:0022857">
    <property type="term" value="F:transmembrane transporter activity"/>
    <property type="evidence" value="ECO:0007669"/>
    <property type="project" value="InterPro"/>
</dbReference>
<dbReference type="EMBL" id="SOAX01000004">
    <property type="protein sequence ID" value="TDT40393.1"/>
    <property type="molecule type" value="Genomic_DNA"/>
</dbReference>
<keyword evidence="2 4" id="KW-1133">Transmembrane helix</keyword>
<dbReference type="PANTHER" id="PTHR23537:SF1">
    <property type="entry name" value="SUGAR TRANSPORTER"/>
    <property type="match status" value="1"/>
</dbReference>
<protein>
    <submittedName>
        <fullName evidence="6">Putative MFS family arabinose efflux permease</fullName>
    </submittedName>
</protein>
<keyword evidence="7" id="KW-1185">Reference proteome</keyword>
<dbReference type="PANTHER" id="PTHR23537">
    <property type="match status" value="1"/>
</dbReference>
<dbReference type="InterPro" id="IPR010645">
    <property type="entry name" value="MFS_4"/>
</dbReference>
<feature type="transmembrane region" description="Helical" evidence="4">
    <location>
        <begin position="273"/>
        <end position="291"/>
    </location>
</feature>
<evidence type="ECO:0000313" key="7">
    <source>
        <dbReference type="Proteomes" id="UP000295830"/>
    </source>
</evidence>